<dbReference type="Proteomes" id="UP001344447">
    <property type="component" value="Unassembled WGS sequence"/>
</dbReference>
<sequence>MSYEYRLNIFLKKSKYNLLQFDSEKETRDNEQFYKIFLNQTIDNKPLNGIKSDWVQNYEEGKQQCCKRVYEFLINEPSVCVNSPEKKFILDQRILILILISSNLMFLMILAPFLSYVLFPLLLTILILLTIPWILYRNNRIMKCTGNRVIVRDNKSYETFKFSINYINKEDFLIDISNGKDEIQDTDEYNFLAIAIKKIYLSLIPNQENKDEDPTYIIQPDNGMRIRKDGKGIYSCSIKLVLTDGKELNYFSANVPADSFRETLLPIFKVISKHGVHFFPEKHSKTINMKKFQKYQIIISIHFDRLVSYLFFFFLSKKNKLFYNN</sequence>
<accession>A0AAN7Z1H3</accession>
<name>A0AAN7Z1H3_9MYCE</name>
<organism evidence="2 3">
    <name type="scientific">Dictyostelium firmibasis</name>
    <dbReference type="NCBI Taxonomy" id="79012"/>
    <lineage>
        <taxon>Eukaryota</taxon>
        <taxon>Amoebozoa</taxon>
        <taxon>Evosea</taxon>
        <taxon>Eumycetozoa</taxon>
        <taxon>Dictyostelia</taxon>
        <taxon>Dictyosteliales</taxon>
        <taxon>Dictyosteliaceae</taxon>
        <taxon>Dictyostelium</taxon>
    </lineage>
</organism>
<keyword evidence="1" id="KW-0812">Transmembrane</keyword>
<proteinExistence type="predicted"/>
<feature type="transmembrane region" description="Helical" evidence="1">
    <location>
        <begin position="94"/>
        <end position="111"/>
    </location>
</feature>
<evidence type="ECO:0000313" key="3">
    <source>
        <dbReference type="Proteomes" id="UP001344447"/>
    </source>
</evidence>
<keyword evidence="1" id="KW-1133">Transmembrane helix</keyword>
<keyword evidence="3" id="KW-1185">Reference proteome</keyword>
<feature type="transmembrane region" description="Helical" evidence="1">
    <location>
        <begin position="117"/>
        <end position="136"/>
    </location>
</feature>
<evidence type="ECO:0000256" key="1">
    <source>
        <dbReference type="SAM" id="Phobius"/>
    </source>
</evidence>
<gene>
    <name evidence="2" type="ORF">RB653_000829</name>
</gene>
<keyword evidence="1" id="KW-0472">Membrane</keyword>
<reference evidence="2 3" key="1">
    <citation type="submission" date="2023-11" db="EMBL/GenBank/DDBJ databases">
        <title>Dfirmibasis_genome.</title>
        <authorList>
            <person name="Edelbroek B."/>
            <person name="Kjellin J."/>
            <person name="Jerlstrom-Hultqvist J."/>
            <person name="Soderbom F."/>
        </authorList>
    </citation>
    <scope>NUCLEOTIDE SEQUENCE [LARGE SCALE GENOMIC DNA]</scope>
    <source>
        <strain evidence="2 3">TNS-C-14</strain>
    </source>
</reference>
<protein>
    <submittedName>
        <fullName evidence="2">Uncharacterized protein</fullName>
    </submittedName>
</protein>
<comment type="caution">
    <text evidence="2">The sequence shown here is derived from an EMBL/GenBank/DDBJ whole genome shotgun (WGS) entry which is preliminary data.</text>
</comment>
<dbReference type="EMBL" id="JAVFKY010000002">
    <property type="protein sequence ID" value="KAK5580805.1"/>
    <property type="molecule type" value="Genomic_DNA"/>
</dbReference>
<feature type="transmembrane region" description="Helical" evidence="1">
    <location>
        <begin position="295"/>
        <end position="315"/>
    </location>
</feature>
<evidence type="ECO:0000313" key="2">
    <source>
        <dbReference type="EMBL" id="KAK5580805.1"/>
    </source>
</evidence>
<dbReference type="AlphaFoldDB" id="A0AAN7Z1H3"/>